<reference evidence="2" key="1">
    <citation type="journal article" date="2019" name="Int. J. Syst. Evol. Microbiol.">
        <title>The Global Catalogue of Microorganisms (GCM) 10K type strain sequencing project: providing services to taxonomists for standard genome sequencing and annotation.</title>
        <authorList>
            <consortium name="The Broad Institute Genomics Platform"/>
            <consortium name="The Broad Institute Genome Sequencing Center for Infectious Disease"/>
            <person name="Wu L."/>
            <person name="Ma J."/>
        </authorList>
    </citation>
    <scope>NUCLEOTIDE SEQUENCE [LARGE SCALE GENOMIC DNA]</scope>
    <source>
        <strain evidence="2">JCM 16034</strain>
    </source>
</reference>
<sequence>MGLVAWSLKGLAALLDGWCLVIRHRQEPRALTEATAGQRCAATMIFNLPEYRVLSVAVTCLGIRPIHR</sequence>
<name>A0ABP5NV50_9MICC</name>
<evidence type="ECO:0000313" key="2">
    <source>
        <dbReference type="Proteomes" id="UP001500432"/>
    </source>
</evidence>
<gene>
    <name evidence="1" type="ORF">GCM10009849_36240</name>
</gene>
<dbReference type="Proteomes" id="UP001500432">
    <property type="component" value="Unassembled WGS sequence"/>
</dbReference>
<comment type="caution">
    <text evidence="1">The sequence shown here is derived from an EMBL/GenBank/DDBJ whole genome shotgun (WGS) entry which is preliminary data.</text>
</comment>
<evidence type="ECO:0000313" key="1">
    <source>
        <dbReference type="EMBL" id="GAA2203520.1"/>
    </source>
</evidence>
<protein>
    <submittedName>
        <fullName evidence="1">Uncharacterized protein</fullName>
    </submittedName>
</protein>
<organism evidence="1 2">
    <name type="scientific">Sinomonas flava</name>
    <dbReference type="NCBI Taxonomy" id="496857"/>
    <lineage>
        <taxon>Bacteria</taxon>
        <taxon>Bacillati</taxon>
        <taxon>Actinomycetota</taxon>
        <taxon>Actinomycetes</taxon>
        <taxon>Micrococcales</taxon>
        <taxon>Micrococcaceae</taxon>
        <taxon>Sinomonas</taxon>
    </lineage>
</organism>
<keyword evidence="2" id="KW-1185">Reference proteome</keyword>
<dbReference type="EMBL" id="BAAAQW010000014">
    <property type="protein sequence ID" value="GAA2203520.1"/>
    <property type="molecule type" value="Genomic_DNA"/>
</dbReference>
<accession>A0ABP5NV50</accession>
<proteinExistence type="predicted"/>